<dbReference type="GO" id="GO:0022857">
    <property type="term" value="F:transmembrane transporter activity"/>
    <property type="evidence" value="ECO:0007669"/>
    <property type="project" value="InterPro"/>
</dbReference>
<dbReference type="Proteomes" id="UP000223606">
    <property type="component" value="Chromosome 1"/>
</dbReference>
<dbReference type="RefSeq" id="WP_099556859.1">
    <property type="nucleotide sequence ID" value="NZ_LT960614.1"/>
</dbReference>
<feature type="transmembrane region" description="Helical" evidence="6">
    <location>
        <begin position="95"/>
        <end position="110"/>
    </location>
</feature>
<accession>A0A2C9D8H8</accession>
<proteinExistence type="predicted"/>
<dbReference type="GO" id="GO:0005886">
    <property type="term" value="C:plasma membrane"/>
    <property type="evidence" value="ECO:0007669"/>
    <property type="project" value="UniProtKB-SubCell"/>
</dbReference>
<feature type="transmembrane region" description="Helical" evidence="6">
    <location>
        <begin position="64"/>
        <end position="83"/>
    </location>
</feature>
<evidence type="ECO:0000256" key="3">
    <source>
        <dbReference type="ARBA" id="ARBA00022692"/>
    </source>
</evidence>
<dbReference type="EMBL" id="LT960614">
    <property type="protein sequence ID" value="SON56480.1"/>
    <property type="molecule type" value="Genomic_DNA"/>
</dbReference>
<keyword evidence="2" id="KW-1003">Cell membrane</keyword>
<protein>
    <submittedName>
        <fullName evidence="7">ABC-type uncharacterized transport system, permease component</fullName>
    </submittedName>
</protein>
<dbReference type="InterPro" id="IPR001851">
    <property type="entry name" value="ABC_transp_permease"/>
</dbReference>
<feature type="transmembrane region" description="Helical" evidence="6">
    <location>
        <begin position="299"/>
        <end position="317"/>
    </location>
</feature>
<organism evidence="7 8">
    <name type="scientific">Hartmannibacter diazotrophicus</name>
    <dbReference type="NCBI Taxonomy" id="1482074"/>
    <lineage>
        <taxon>Bacteria</taxon>
        <taxon>Pseudomonadati</taxon>
        <taxon>Pseudomonadota</taxon>
        <taxon>Alphaproteobacteria</taxon>
        <taxon>Hyphomicrobiales</taxon>
        <taxon>Pleomorphomonadaceae</taxon>
        <taxon>Hartmannibacter</taxon>
    </lineage>
</organism>
<feature type="transmembrane region" description="Helical" evidence="6">
    <location>
        <begin position="249"/>
        <end position="268"/>
    </location>
</feature>
<evidence type="ECO:0000313" key="8">
    <source>
        <dbReference type="Proteomes" id="UP000223606"/>
    </source>
</evidence>
<feature type="transmembrane region" description="Helical" evidence="6">
    <location>
        <begin position="198"/>
        <end position="218"/>
    </location>
</feature>
<keyword evidence="3 6" id="KW-0812">Transmembrane</keyword>
<dbReference type="PANTHER" id="PTHR47089:SF1">
    <property type="entry name" value="GUANOSINE ABC TRANSPORTER PERMEASE PROTEIN NUPP"/>
    <property type="match status" value="1"/>
</dbReference>
<feature type="transmembrane region" description="Helical" evidence="6">
    <location>
        <begin position="147"/>
        <end position="166"/>
    </location>
</feature>
<dbReference type="AlphaFoldDB" id="A0A2C9D8H8"/>
<sequence>MVRMELVKRPEMSRKMMLLSPLIAVGLTVIAAAIVFALQGQNPVLGIYYFFLEPISSLWGLEQLVTKATPLVLVALGLSLCYLSNNWNIGAEGQLTMGAIVGSMLPVLAPDFASPIVFPLMLIMAAAGGAAYAMIPAGLKVKFGTNEILTSLMLVYCSTYFLDWLVRGPWRSPTGYNFPITVDFNEAAVLNSYDIGGVYLNASALIALIAVAVLAVLLKMTLKGFEIRVLGQSPRAGAFAGFSSKKMTLFTFAVSGALAGLAGMMVVMSELQKLQPVISPGYGFTAIIVAFLGRLNPVGILIAGFVIAISYLGGEAIQTSMQISSKVATVLQGMLLFFVLACDTFILYRVRFTRPRASGETAHA</sequence>
<dbReference type="CDD" id="cd06580">
    <property type="entry name" value="TM_PBP1_transp_TpRbsC_like"/>
    <property type="match status" value="1"/>
</dbReference>
<evidence type="ECO:0000256" key="4">
    <source>
        <dbReference type="ARBA" id="ARBA00022989"/>
    </source>
</evidence>
<evidence type="ECO:0000256" key="6">
    <source>
        <dbReference type="SAM" id="Phobius"/>
    </source>
</evidence>
<dbReference type="KEGG" id="hdi:HDIA_2939"/>
<feature type="transmembrane region" description="Helical" evidence="6">
    <location>
        <begin position="329"/>
        <end position="348"/>
    </location>
</feature>
<reference evidence="8" key="1">
    <citation type="submission" date="2017-09" db="EMBL/GenBank/DDBJ databases">
        <title>Genome sequence of Nannocystis excedens DSM 71.</title>
        <authorList>
            <person name="Blom J."/>
        </authorList>
    </citation>
    <scope>NUCLEOTIDE SEQUENCE [LARGE SCALE GENOMIC DNA]</scope>
    <source>
        <strain evidence="8">type strain: E19</strain>
    </source>
</reference>
<comment type="subcellular location">
    <subcellularLocation>
        <location evidence="1">Cell membrane</location>
        <topology evidence="1">Multi-pass membrane protein</topology>
    </subcellularLocation>
</comment>
<evidence type="ECO:0000256" key="5">
    <source>
        <dbReference type="ARBA" id="ARBA00023136"/>
    </source>
</evidence>
<keyword evidence="8" id="KW-1185">Reference proteome</keyword>
<dbReference type="PANTHER" id="PTHR47089">
    <property type="entry name" value="ABC TRANSPORTER, PERMEASE PROTEIN"/>
    <property type="match status" value="1"/>
</dbReference>
<evidence type="ECO:0000313" key="7">
    <source>
        <dbReference type="EMBL" id="SON56480.1"/>
    </source>
</evidence>
<evidence type="ECO:0000256" key="2">
    <source>
        <dbReference type="ARBA" id="ARBA00022475"/>
    </source>
</evidence>
<dbReference type="OrthoDB" id="9809785at2"/>
<gene>
    <name evidence="7" type="ORF">HDIA_2939</name>
</gene>
<evidence type="ECO:0000256" key="1">
    <source>
        <dbReference type="ARBA" id="ARBA00004651"/>
    </source>
</evidence>
<dbReference type="Pfam" id="PF02653">
    <property type="entry name" value="BPD_transp_2"/>
    <property type="match status" value="1"/>
</dbReference>
<feature type="transmembrane region" description="Helical" evidence="6">
    <location>
        <begin position="116"/>
        <end position="135"/>
    </location>
</feature>
<name>A0A2C9D8H8_9HYPH</name>
<feature type="transmembrane region" description="Helical" evidence="6">
    <location>
        <begin position="274"/>
        <end position="292"/>
    </location>
</feature>
<keyword evidence="4 6" id="KW-1133">Transmembrane helix</keyword>
<keyword evidence="5 6" id="KW-0472">Membrane</keyword>